<sequence length="64" mass="7138">MVVIVGLIVAFVLIAIFSNRATRACRWREYRHSDTEATWSCVFCGAKTTGKPGETPKSCFRNNA</sequence>
<keyword evidence="2" id="KW-1185">Reference proteome</keyword>
<evidence type="ECO:0000313" key="2">
    <source>
        <dbReference type="Proteomes" id="UP000325289"/>
    </source>
</evidence>
<protein>
    <submittedName>
        <fullName evidence="1">Uncharacterized protein</fullName>
    </submittedName>
</protein>
<reference evidence="1 2" key="1">
    <citation type="submission" date="2016-10" db="EMBL/GenBank/DDBJ databases">
        <authorList>
            <person name="Varghese N."/>
            <person name="Submissions S."/>
        </authorList>
    </citation>
    <scope>NUCLEOTIDE SEQUENCE [LARGE SCALE GENOMIC DNA]</scope>
    <source>
        <strain evidence="2">YIM D21,KCTC 23444,ACCC 10710</strain>
    </source>
</reference>
<dbReference type="RefSeq" id="WP_149756475.1">
    <property type="nucleotide sequence ID" value="NZ_FOMS01000008.1"/>
</dbReference>
<evidence type="ECO:0000313" key="1">
    <source>
        <dbReference type="EMBL" id="SFE30466.1"/>
    </source>
</evidence>
<dbReference type="AlphaFoldDB" id="A0A1I1ZFD3"/>
<dbReference type="OrthoDB" id="7859107at2"/>
<name>A0A1I1ZFD3_9RHOB</name>
<gene>
    <name evidence="1" type="ORF">SAMN04515678_108124</name>
</gene>
<dbReference type="EMBL" id="FOMS01000008">
    <property type="protein sequence ID" value="SFE30466.1"/>
    <property type="molecule type" value="Genomic_DNA"/>
</dbReference>
<organism evidence="1 2">
    <name type="scientific">Roseivivax sediminis</name>
    <dbReference type="NCBI Taxonomy" id="936889"/>
    <lineage>
        <taxon>Bacteria</taxon>
        <taxon>Pseudomonadati</taxon>
        <taxon>Pseudomonadota</taxon>
        <taxon>Alphaproteobacteria</taxon>
        <taxon>Rhodobacterales</taxon>
        <taxon>Roseobacteraceae</taxon>
        <taxon>Roseivivax</taxon>
    </lineage>
</organism>
<dbReference type="Proteomes" id="UP000325289">
    <property type="component" value="Unassembled WGS sequence"/>
</dbReference>
<proteinExistence type="predicted"/>
<accession>A0A1I1ZFD3</accession>